<dbReference type="Gene3D" id="3.30.420.80">
    <property type="entry name" value="Ribosomal protein S11"/>
    <property type="match status" value="1"/>
</dbReference>
<dbReference type="InterPro" id="IPR036967">
    <property type="entry name" value="Ribosomal_uS11_sf"/>
</dbReference>
<evidence type="ECO:0000256" key="1">
    <source>
        <dbReference type="ARBA" id="ARBA00004229"/>
    </source>
</evidence>
<accession>F6KA52</accession>
<dbReference type="EMBL" id="HM590418">
    <property type="protein sequence ID" value="ADK76232.1"/>
    <property type="molecule type" value="Genomic_DNA"/>
</dbReference>
<sequence length="138" mass="16550">MNNTKFKYNFRNKYKVKKNLKKKKPLILANLHITASLKNTIISLTNYNGNLLKQWSTKSLKKTRFKKNTPYNVQLIVYKINKYLQIKKIKKLKVYLHGTGLGRYNVLKNLKKNFKIRYLLDKTTKPFNGCRLKKKKRR</sequence>
<evidence type="ECO:0000313" key="5">
    <source>
        <dbReference type="EMBL" id="ADK76232.1"/>
    </source>
</evidence>
<keyword evidence="3 5" id="KW-0689">Ribosomal protein</keyword>
<dbReference type="RefSeq" id="YP_004564258.1">
    <property type="nucleotide sequence ID" value="NC_015616.1"/>
</dbReference>
<reference evidence="5" key="1">
    <citation type="submission" date="2010-06" db="EMBL/GenBank/DDBJ databases">
        <title>Mitochondrial genome sequences and evolution of the Phytophthora Ic clade.</title>
        <authorList>
            <person name="Lassiter E.S."/>
            <person name="Russ C."/>
            <person name="Nusbaum C."/>
            <person name="Zeng Q."/>
            <person name="Hu C.-H."/>
            <person name="Thorne J.L."/>
            <person name="Ristaino J.B."/>
        </authorList>
    </citation>
    <scope>NUCLEOTIDE SEQUENCE</scope>
    <source>
        <strain evidence="5">PHY P18</strain>
    </source>
</reference>
<dbReference type="GO" id="GO:1990904">
    <property type="term" value="C:ribonucleoprotein complex"/>
    <property type="evidence" value="ECO:0007669"/>
    <property type="project" value="UniProtKB-KW"/>
</dbReference>
<dbReference type="AlphaFoldDB" id="F6KA52"/>
<dbReference type="InterPro" id="IPR001971">
    <property type="entry name" value="Ribosomal_uS11"/>
</dbReference>
<dbReference type="GO" id="GO:0003735">
    <property type="term" value="F:structural constituent of ribosome"/>
    <property type="evidence" value="ECO:0007669"/>
    <property type="project" value="InterPro"/>
</dbReference>
<dbReference type="Pfam" id="PF00411">
    <property type="entry name" value="Ribosomal_S11"/>
    <property type="match status" value="1"/>
</dbReference>
<dbReference type="HAMAP" id="MF_01310">
    <property type="entry name" value="Ribosomal_uS11"/>
    <property type="match status" value="1"/>
</dbReference>
<comment type="subcellular location">
    <subcellularLocation>
        <location evidence="1">Plastid</location>
        <location evidence="1">Chloroplast</location>
    </subcellularLocation>
</comment>
<keyword evidence="5" id="KW-0496">Mitochondrion</keyword>
<comment type="similarity">
    <text evidence="2">Belongs to the universal ribosomal protein uS11 family.</text>
</comment>
<gene>
    <name evidence="5" type="primary">rps11</name>
</gene>
<dbReference type="GO" id="GO:0009507">
    <property type="term" value="C:chloroplast"/>
    <property type="evidence" value="ECO:0007669"/>
    <property type="project" value="UniProtKB-SubCell"/>
</dbReference>
<proteinExistence type="inferred from homology"/>
<protein>
    <submittedName>
        <fullName evidence="5">Ribosomal protein S11</fullName>
    </submittedName>
</protein>
<dbReference type="PIRSF" id="PIRSF002131">
    <property type="entry name" value="Ribosomal_S11"/>
    <property type="match status" value="1"/>
</dbReference>
<organism evidence="5">
    <name type="scientific">Phytophthora phaseoli</name>
    <dbReference type="NCBI Taxonomy" id="129358"/>
    <lineage>
        <taxon>Eukaryota</taxon>
        <taxon>Sar</taxon>
        <taxon>Stramenopiles</taxon>
        <taxon>Oomycota</taxon>
        <taxon>Peronosporomycetes</taxon>
        <taxon>Peronosporales</taxon>
        <taxon>Peronosporaceae</taxon>
        <taxon>Phytophthora</taxon>
    </lineage>
</organism>
<evidence type="ECO:0000256" key="2">
    <source>
        <dbReference type="ARBA" id="ARBA00006194"/>
    </source>
</evidence>
<dbReference type="PANTHER" id="PTHR11759">
    <property type="entry name" value="40S RIBOSOMAL PROTEIN S14/30S RIBOSOMAL PROTEIN S11"/>
    <property type="match status" value="1"/>
</dbReference>
<dbReference type="GO" id="GO:0006412">
    <property type="term" value="P:translation"/>
    <property type="evidence" value="ECO:0007669"/>
    <property type="project" value="InterPro"/>
</dbReference>
<dbReference type="GeneID" id="10744068"/>
<dbReference type="GO" id="GO:0005840">
    <property type="term" value="C:ribosome"/>
    <property type="evidence" value="ECO:0007669"/>
    <property type="project" value="UniProtKB-KW"/>
</dbReference>
<evidence type="ECO:0000256" key="4">
    <source>
        <dbReference type="ARBA" id="ARBA00023274"/>
    </source>
</evidence>
<geneLocation type="mitochondrion" evidence="5"/>
<keyword evidence="4" id="KW-0687">Ribonucleoprotein</keyword>
<dbReference type="SUPFAM" id="SSF53137">
    <property type="entry name" value="Translational machinery components"/>
    <property type="match status" value="1"/>
</dbReference>
<evidence type="ECO:0000256" key="3">
    <source>
        <dbReference type="ARBA" id="ARBA00022980"/>
    </source>
</evidence>
<name>F6KA52_9STRA</name>